<organism evidence="2 3">
    <name type="scientific">Zoarces viviparus</name>
    <name type="common">Viviparous eelpout</name>
    <name type="synonym">Blennius viviparus</name>
    <dbReference type="NCBI Taxonomy" id="48416"/>
    <lineage>
        <taxon>Eukaryota</taxon>
        <taxon>Metazoa</taxon>
        <taxon>Chordata</taxon>
        <taxon>Craniata</taxon>
        <taxon>Vertebrata</taxon>
        <taxon>Euteleostomi</taxon>
        <taxon>Actinopterygii</taxon>
        <taxon>Neopterygii</taxon>
        <taxon>Teleostei</taxon>
        <taxon>Neoteleostei</taxon>
        <taxon>Acanthomorphata</taxon>
        <taxon>Eupercaria</taxon>
        <taxon>Perciformes</taxon>
        <taxon>Cottioidei</taxon>
        <taxon>Zoarcales</taxon>
        <taxon>Zoarcidae</taxon>
        <taxon>Zoarcinae</taxon>
        <taxon>Zoarces</taxon>
    </lineage>
</organism>
<keyword evidence="3" id="KW-1185">Reference proteome</keyword>
<comment type="caution">
    <text evidence="2">The sequence shown here is derived from an EMBL/GenBank/DDBJ whole genome shotgun (WGS) entry which is preliminary data.</text>
</comment>
<sequence>MKLEKHVEIDVTARRIQTLPDARALRGRGPQQSHPPGGCDSPGRRAKHCQMWRKPPGSLTPSPSNTVSIVLQHMLPVKGEKCRHQHMPEVFQA</sequence>
<protein>
    <submittedName>
        <fullName evidence="2">Uncharacterized protein</fullName>
    </submittedName>
</protein>
<feature type="region of interest" description="Disordered" evidence="1">
    <location>
        <begin position="20"/>
        <end position="48"/>
    </location>
</feature>
<dbReference type="Proteomes" id="UP001488805">
    <property type="component" value="Unassembled WGS sequence"/>
</dbReference>
<accession>A0AAW1GBG4</accession>
<gene>
    <name evidence="2" type="ORF">VZT92_000965</name>
</gene>
<evidence type="ECO:0000313" key="2">
    <source>
        <dbReference type="EMBL" id="KAK9543168.1"/>
    </source>
</evidence>
<name>A0AAW1GBG4_ZOAVI</name>
<dbReference type="EMBL" id="JBCEZU010000001">
    <property type="protein sequence ID" value="KAK9543168.1"/>
    <property type="molecule type" value="Genomic_DNA"/>
</dbReference>
<reference evidence="2 3" key="1">
    <citation type="journal article" date="2024" name="Genome Biol. Evol.">
        <title>Chromosome-level genome assembly of the viviparous eelpout Zoarces viviparus.</title>
        <authorList>
            <person name="Fuhrmann N."/>
            <person name="Brasseur M.V."/>
            <person name="Bakowski C.E."/>
            <person name="Podsiadlowski L."/>
            <person name="Prost S."/>
            <person name="Krehenwinkel H."/>
            <person name="Mayer C."/>
        </authorList>
    </citation>
    <scope>NUCLEOTIDE SEQUENCE [LARGE SCALE GENOMIC DNA]</scope>
    <source>
        <strain evidence="2">NO-MEL_2022_Ind0_liver</strain>
    </source>
</reference>
<evidence type="ECO:0000313" key="3">
    <source>
        <dbReference type="Proteomes" id="UP001488805"/>
    </source>
</evidence>
<evidence type="ECO:0000256" key="1">
    <source>
        <dbReference type="SAM" id="MobiDB-lite"/>
    </source>
</evidence>
<dbReference type="AlphaFoldDB" id="A0AAW1GBG4"/>
<proteinExistence type="predicted"/>